<evidence type="ECO:0000313" key="3">
    <source>
        <dbReference type="Proteomes" id="UP000235659"/>
    </source>
</evidence>
<dbReference type="EMBL" id="PNXY01000001">
    <property type="protein sequence ID" value="PMS34013.1"/>
    <property type="molecule type" value="Genomic_DNA"/>
</dbReference>
<dbReference type="OrthoDB" id="9104071at2"/>
<dbReference type="EMBL" id="CADIJZ010000001">
    <property type="protein sequence ID" value="CAB3635937.1"/>
    <property type="molecule type" value="Genomic_DNA"/>
</dbReference>
<dbReference type="RefSeq" id="WP_102630219.1">
    <property type="nucleotide sequence ID" value="NZ_CADIJZ010000001.1"/>
</dbReference>
<accession>A0A2N7WWZ4</accession>
<gene>
    <name evidence="2" type="ORF">C0Z16_00110</name>
    <name evidence="1" type="ORF">LMG27174_00021</name>
</gene>
<evidence type="ECO:0000313" key="1">
    <source>
        <dbReference type="EMBL" id="CAB3635937.1"/>
    </source>
</evidence>
<name>A0A2N7WWZ4_9BURK</name>
<dbReference type="AlphaFoldDB" id="A0A2N7WWZ4"/>
<evidence type="ECO:0000313" key="2">
    <source>
        <dbReference type="EMBL" id="PMS34013.1"/>
    </source>
</evidence>
<reference evidence="2 3" key="1">
    <citation type="submission" date="2018-01" db="EMBL/GenBank/DDBJ databases">
        <title>Whole genome analyses suggest that Burkholderia sensu lato contains two further novel genera in the rhizoxinica-symbiotica group Mycetohabitans gen. nov., and Trinickia gen. nov.: implications for the evolution of diazotrophy and nodulation in the Burkholderiaceae.</title>
        <authorList>
            <person name="Estrada-de los Santos P."/>
            <person name="Palmer M."/>
            <person name="Chavez-Ramirez B."/>
            <person name="Beukes C."/>
            <person name="Steenkamp E.T."/>
            <person name="Hirsch A.M."/>
            <person name="Manyaka P."/>
            <person name="Maluk M."/>
            <person name="Lafos M."/>
            <person name="Crook M."/>
            <person name="Gross E."/>
            <person name="Simon M.F."/>
            <person name="Bueno dos Reis Junior F."/>
            <person name="Poole P.S."/>
            <person name="Venter S.N."/>
            <person name="James E.K."/>
        </authorList>
    </citation>
    <scope>NUCLEOTIDE SEQUENCE [LARGE SCALE GENOMIC DNA]</scope>
    <source>
        <strain evidence="2 3">WSM 3937</strain>
    </source>
</reference>
<protein>
    <submittedName>
        <fullName evidence="1">Uncharacterized protein</fullName>
    </submittedName>
</protein>
<sequence length="73" mass="8247">MTPAKMLSMFERQYLEGKAPVDLEETCANFAGWLASTWEQLDGEHRTLLLTVGAALWREGYNVRAGTATKDLW</sequence>
<reference evidence="1 4" key="2">
    <citation type="submission" date="2020-04" db="EMBL/GenBank/DDBJ databases">
        <authorList>
            <person name="De Canck E."/>
        </authorList>
    </citation>
    <scope>NUCLEOTIDE SEQUENCE [LARGE SCALE GENOMIC DNA]</scope>
    <source>
        <strain evidence="1 4">LMG 27174</strain>
    </source>
</reference>
<dbReference type="Proteomes" id="UP000494205">
    <property type="component" value="Unassembled WGS sequence"/>
</dbReference>
<dbReference type="Proteomes" id="UP000235659">
    <property type="component" value="Unassembled WGS sequence"/>
</dbReference>
<organism evidence="1 4">
    <name type="scientific">Paraburkholderia rhynchosiae</name>
    <dbReference type="NCBI Taxonomy" id="487049"/>
    <lineage>
        <taxon>Bacteria</taxon>
        <taxon>Pseudomonadati</taxon>
        <taxon>Pseudomonadota</taxon>
        <taxon>Betaproteobacteria</taxon>
        <taxon>Burkholderiales</taxon>
        <taxon>Burkholderiaceae</taxon>
        <taxon>Paraburkholderia</taxon>
    </lineage>
</organism>
<keyword evidence="3" id="KW-1185">Reference proteome</keyword>
<evidence type="ECO:0000313" key="4">
    <source>
        <dbReference type="Proteomes" id="UP000494205"/>
    </source>
</evidence>
<proteinExistence type="predicted"/>